<comment type="caution">
    <text evidence="1">The sequence shown here is derived from an EMBL/GenBank/DDBJ whole genome shotgun (WGS) entry which is preliminary data.</text>
</comment>
<sequence length="78" mass="9287">MLVLGGIIGMFWLNFLINYEVGGGQYFNNPNDKYRLPNSKFPPTFKTSFFKFLHFNLILLLIFSFYFYNFLMEFTNAC</sequence>
<gene>
    <name evidence="1" type="ORF">MENTE1834_LOCUS1839</name>
</gene>
<reference evidence="1" key="1">
    <citation type="submission" date="2023-11" db="EMBL/GenBank/DDBJ databases">
        <authorList>
            <person name="Poullet M."/>
        </authorList>
    </citation>
    <scope>NUCLEOTIDE SEQUENCE</scope>
    <source>
        <strain evidence="1">E1834</strain>
    </source>
</reference>
<protein>
    <submittedName>
        <fullName evidence="1">Uncharacterized protein</fullName>
    </submittedName>
</protein>
<dbReference type="EMBL" id="CAVMJV010000001">
    <property type="protein sequence ID" value="CAK5011221.1"/>
    <property type="molecule type" value="Genomic_DNA"/>
</dbReference>
<proteinExistence type="predicted"/>
<organism evidence="1 2">
    <name type="scientific">Meloidogyne enterolobii</name>
    <name type="common">Root-knot nematode worm</name>
    <name type="synonym">Meloidogyne mayaguensis</name>
    <dbReference type="NCBI Taxonomy" id="390850"/>
    <lineage>
        <taxon>Eukaryota</taxon>
        <taxon>Metazoa</taxon>
        <taxon>Ecdysozoa</taxon>
        <taxon>Nematoda</taxon>
        <taxon>Chromadorea</taxon>
        <taxon>Rhabditida</taxon>
        <taxon>Tylenchina</taxon>
        <taxon>Tylenchomorpha</taxon>
        <taxon>Tylenchoidea</taxon>
        <taxon>Meloidogynidae</taxon>
        <taxon>Meloidogyninae</taxon>
        <taxon>Meloidogyne</taxon>
    </lineage>
</organism>
<evidence type="ECO:0000313" key="2">
    <source>
        <dbReference type="Proteomes" id="UP001497535"/>
    </source>
</evidence>
<evidence type="ECO:0000313" key="1">
    <source>
        <dbReference type="EMBL" id="CAK5011221.1"/>
    </source>
</evidence>
<dbReference type="Proteomes" id="UP001497535">
    <property type="component" value="Unassembled WGS sequence"/>
</dbReference>
<accession>A0ACB0XPH1</accession>
<name>A0ACB0XPH1_MELEN</name>
<keyword evidence="2" id="KW-1185">Reference proteome</keyword>